<keyword evidence="1" id="KW-0175">Coiled coil</keyword>
<name>A0A1I6EFB9_9FIRM</name>
<dbReference type="SUPFAM" id="SSF55073">
    <property type="entry name" value="Nucleotide cyclase"/>
    <property type="match status" value="1"/>
</dbReference>
<dbReference type="Pfam" id="PF00990">
    <property type="entry name" value="GGDEF"/>
    <property type="match status" value="1"/>
</dbReference>
<dbReference type="OrthoDB" id="9798833at2"/>
<reference evidence="6" key="1">
    <citation type="submission" date="2016-10" db="EMBL/GenBank/DDBJ databases">
        <authorList>
            <person name="Varghese N."/>
            <person name="Submissions S."/>
        </authorList>
    </citation>
    <scope>NUCLEOTIDE SEQUENCE [LARGE SCALE GENOMIC DNA]</scope>
    <source>
        <strain evidence="6">DSM 3669</strain>
    </source>
</reference>
<dbReference type="NCBIfam" id="TIGR00254">
    <property type="entry name" value="GGDEF"/>
    <property type="match status" value="1"/>
</dbReference>
<dbReference type="SUPFAM" id="SSF109604">
    <property type="entry name" value="HD-domain/PDEase-like"/>
    <property type="match status" value="1"/>
</dbReference>
<gene>
    <name evidence="5" type="ORF">SAMN05660706_14015</name>
</gene>
<dbReference type="EMBL" id="FOYM01000040">
    <property type="protein sequence ID" value="SFR16450.1"/>
    <property type="molecule type" value="Genomic_DNA"/>
</dbReference>
<dbReference type="CDD" id="cd00077">
    <property type="entry name" value="HDc"/>
    <property type="match status" value="1"/>
</dbReference>
<dbReference type="InterPro" id="IPR037522">
    <property type="entry name" value="HD_GYP_dom"/>
</dbReference>
<proteinExistence type="predicted"/>
<dbReference type="PANTHER" id="PTHR45228">
    <property type="entry name" value="CYCLIC DI-GMP PHOSPHODIESTERASE TM_0186-RELATED"/>
    <property type="match status" value="1"/>
</dbReference>
<dbReference type="SMART" id="SM00267">
    <property type="entry name" value="GGDEF"/>
    <property type="match status" value="1"/>
</dbReference>
<evidence type="ECO:0000259" key="3">
    <source>
        <dbReference type="PROSITE" id="PS50887"/>
    </source>
</evidence>
<dbReference type="PROSITE" id="PS50113">
    <property type="entry name" value="PAC"/>
    <property type="match status" value="2"/>
</dbReference>
<dbReference type="InterPro" id="IPR013656">
    <property type="entry name" value="PAS_4"/>
</dbReference>
<feature type="domain" description="PAC" evidence="2">
    <location>
        <begin position="335"/>
        <end position="394"/>
    </location>
</feature>
<feature type="domain" description="GGDEF" evidence="3">
    <location>
        <begin position="423"/>
        <end position="553"/>
    </location>
</feature>
<accession>A0A1I6EFB9</accession>
<dbReference type="InterPro" id="IPR000160">
    <property type="entry name" value="GGDEF_dom"/>
</dbReference>
<dbReference type="PROSITE" id="PS51832">
    <property type="entry name" value="HD_GYP"/>
    <property type="match status" value="1"/>
</dbReference>
<dbReference type="PANTHER" id="PTHR45228:SF1">
    <property type="entry name" value="CYCLIC DI-GMP PHOSPHODIESTERASE TM_0186"/>
    <property type="match status" value="1"/>
</dbReference>
<dbReference type="Proteomes" id="UP000199584">
    <property type="component" value="Unassembled WGS sequence"/>
</dbReference>
<dbReference type="InterPro" id="IPR003607">
    <property type="entry name" value="HD/PDEase_dom"/>
</dbReference>
<dbReference type="PROSITE" id="PS50887">
    <property type="entry name" value="GGDEF"/>
    <property type="match status" value="1"/>
</dbReference>
<evidence type="ECO:0000256" key="1">
    <source>
        <dbReference type="SAM" id="Coils"/>
    </source>
</evidence>
<dbReference type="InterPro" id="IPR043128">
    <property type="entry name" value="Rev_trsase/Diguanyl_cyclase"/>
</dbReference>
<dbReference type="Pfam" id="PF08448">
    <property type="entry name" value="PAS_4"/>
    <property type="match status" value="1"/>
</dbReference>
<dbReference type="InterPro" id="IPR000014">
    <property type="entry name" value="PAS"/>
</dbReference>
<evidence type="ECO:0000259" key="2">
    <source>
        <dbReference type="PROSITE" id="PS50113"/>
    </source>
</evidence>
<dbReference type="SUPFAM" id="SSF55785">
    <property type="entry name" value="PYP-like sensor domain (PAS domain)"/>
    <property type="match status" value="2"/>
</dbReference>
<dbReference type="Gene3D" id="3.30.70.270">
    <property type="match status" value="1"/>
</dbReference>
<dbReference type="Gene3D" id="3.30.450.20">
    <property type="entry name" value="PAS domain"/>
    <property type="match status" value="2"/>
</dbReference>
<feature type="domain" description="HD-GYP" evidence="4">
    <location>
        <begin position="544"/>
        <end position="739"/>
    </location>
</feature>
<dbReference type="SMART" id="SM00091">
    <property type="entry name" value="PAS"/>
    <property type="match status" value="2"/>
</dbReference>
<dbReference type="STRING" id="39060.SAMN05660706_14015"/>
<dbReference type="InterPro" id="IPR035965">
    <property type="entry name" value="PAS-like_dom_sf"/>
</dbReference>
<dbReference type="AlphaFoldDB" id="A0A1I6EFB9"/>
<dbReference type="CDD" id="cd01949">
    <property type="entry name" value="GGDEF"/>
    <property type="match status" value="1"/>
</dbReference>
<feature type="coiled-coil region" evidence="1">
    <location>
        <begin position="115"/>
        <end position="145"/>
    </location>
</feature>
<dbReference type="InterPro" id="IPR029787">
    <property type="entry name" value="Nucleotide_cyclase"/>
</dbReference>
<dbReference type="InterPro" id="IPR052020">
    <property type="entry name" value="Cyclic_di-GMP/3'3'-cGAMP_PDE"/>
</dbReference>
<dbReference type="SMART" id="SM00471">
    <property type="entry name" value="HDc"/>
    <property type="match status" value="1"/>
</dbReference>
<keyword evidence="6" id="KW-1185">Reference proteome</keyword>
<organism evidence="5 6">
    <name type="scientific">Desulfoscipio geothermicus DSM 3669</name>
    <dbReference type="NCBI Taxonomy" id="1121426"/>
    <lineage>
        <taxon>Bacteria</taxon>
        <taxon>Bacillati</taxon>
        <taxon>Bacillota</taxon>
        <taxon>Clostridia</taxon>
        <taxon>Eubacteriales</taxon>
        <taxon>Desulfallaceae</taxon>
        <taxon>Desulfoscipio</taxon>
    </lineage>
</organism>
<evidence type="ECO:0000313" key="6">
    <source>
        <dbReference type="Proteomes" id="UP000199584"/>
    </source>
</evidence>
<dbReference type="Pfam" id="PF13188">
    <property type="entry name" value="PAS_8"/>
    <property type="match status" value="1"/>
</dbReference>
<dbReference type="Gene3D" id="1.10.3210.10">
    <property type="entry name" value="Hypothetical protein af1432"/>
    <property type="match status" value="1"/>
</dbReference>
<sequence>MSVNLNTFELFILYDIASFSFPEREEELMSEIIEKSTRLFGVRRLALFTGEGDGRKCLGRWGFQKESDIWRAVEERVDNSFLYHLEKGKLGLLYLEQASPLSERDRRLYTIFARRIEEILRVKRLEREQRELEKEKSREQRLLLDSIPIQVWYLKDAETYGAANKAHAEFLGKKKEELENKSLFEVAGTKEEAMAYIEGNRRVFEEKQQIQTEELVCDGRGEKRLLSIVRTPGFDSNGNVEYVICSAQDITEQKQAEEALRENEERFRNIYSQSPIGIELYDAGGQLIDANQACLDIFGVSDIEEMKGFKLFDDPNIPDEAKKKLLEGESVRYEAEFDFDIVKKMALYKTIKSGTCFLNCLITPLKTNEGARYGFMVQVQDITERKQVEEQIRYLSFHDKLTGLYNRAYFEEELKRLDTKRQLPLSIILGDVNGLKLVNDTFGHHEGDMLLRRIARILKDSCRKEDIVARWGGDEFAILLPRTPKNAVIEVCNRIKEACKEAKKDPIQLSIALGAATKEEPGQDIQEILREAEDRMYRHKLFRSKSVRSSIISSLTKTLQEKTHETEEHARHVQELALQLGRKLELSDNQLDELALLAALHDIGKIAIPNSILMKQDMLTEDEWEIIKKHTEIGFRIAQSSPELAHIADAILSHHERWDGTGYPRGLKGEEIPLNSRIIAIVDAYDVMTRGRIYKRAISRQEALEELNRCAGSQFDPKLVKLFTDLVSEVNSPLRERFFSFENVKSFV</sequence>
<protein>
    <submittedName>
        <fullName evidence="5">PAS domain S-box-containing protein/diguanylate cyclase (GGDEF) domain-containing protein</fullName>
    </submittedName>
</protein>
<dbReference type="NCBIfam" id="TIGR00229">
    <property type="entry name" value="sensory_box"/>
    <property type="match status" value="2"/>
</dbReference>
<dbReference type="Pfam" id="PF13487">
    <property type="entry name" value="HD_5"/>
    <property type="match status" value="1"/>
</dbReference>
<dbReference type="InterPro" id="IPR000700">
    <property type="entry name" value="PAS-assoc_C"/>
</dbReference>
<evidence type="ECO:0000259" key="4">
    <source>
        <dbReference type="PROSITE" id="PS51832"/>
    </source>
</evidence>
<feature type="domain" description="PAC" evidence="2">
    <location>
        <begin position="210"/>
        <end position="262"/>
    </location>
</feature>
<evidence type="ECO:0000313" key="5">
    <source>
        <dbReference type="EMBL" id="SFR16450.1"/>
    </source>
</evidence>